<evidence type="ECO:0008006" key="3">
    <source>
        <dbReference type="Google" id="ProtNLM"/>
    </source>
</evidence>
<evidence type="ECO:0000313" key="2">
    <source>
        <dbReference type="Proteomes" id="UP001166585"/>
    </source>
</evidence>
<name>A0ABS5R752_9HYPH</name>
<keyword evidence="2" id="KW-1185">Reference proteome</keyword>
<dbReference type="Gene3D" id="3.30.160.150">
    <property type="entry name" value="Lipoprotein like domain"/>
    <property type="match status" value="1"/>
</dbReference>
<gene>
    <name evidence="1" type="ORF">KIP89_10255</name>
</gene>
<protein>
    <recommendedName>
        <fullName evidence="3">LPS-assembly lipoprotein</fullName>
    </recommendedName>
</protein>
<dbReference type="EMBL" id="JAHCQH010000015">
    <property type="protein sequence ID" value="MBS9477491.1"/>
    <property type="molecule type" value="Genomic_DNA"/>
</dbReference>
<evidence type="ECO:0000313" key="1">
    <source>
        <dbReference type="EMBL" id="MBS9477491.1"/>
    </source>
</evidence>
<dbReference type="Proteomes" id="UP001166585">
    <property type="component" value="Unassembled WGS sequence"/>
</dbReference>
<proteinExistence type="predicted"/>
<sequence length="185" mass="19562">MPSPTLSRRVLGLVCVGLLALSTAGCFRPMYAETTGDGTALPEKLGEVEVVFSPGRLGNEVRNDLIFNLTGGAGNPGGAPYQLVLQVTDSTQAAVVDTYTGLPEVELVSVDVNWQLIDTTKPVKAGQKPTPVTQGTAFGKASIDSGYQRFARSRAIRDAQNRASTVAAEMIRGQLASYFITTPKS</sequence>
<accession>A0ABS5R752</accession>
<comment type="caution">
    <text evidence="1">The sequence shown here is derived from an EMBL/GenBank/DDBJ whole genome shotgun (WGS) entry which is preliminary data.</text>
</comment>
<reference evidence="1" key="1">
    <citation type="submission" date="2021-05" db="EMBL/GenBank/DDBJ databases">
        <authorList>
            <person name="Sun Q."/>
            <person name="Inoue M."/>
        </authorList>
    </citation>
    <scope>NUCLEOTIDE SEQUENCE</scope>
    <source>
        <strain evidence="1">VKM B-3255</strain>
    </source>
</reference>
<organism evidence="1 2">
    <name type="scientific">Ancylobacter radicis</name>
    <dbReference type="NCBI Taxonomy" id="2836179"/>
    <lineage>
        <taxon>Bacteria</taxon>
        <taxon>Pseudomonadati</taxon>
        <taxon>Pseudomonadota</taxon>
        <taxon>Alphaproteobacteria</taxon>
        <taxon>Hyphomicrobiales</taxon>
        <taxon>Xanthobacteraceae</taxon>
        <taxon>Ancylobacter</taxon>
    </lineage>
</organism>